<evidence type="ECO:0000313" key="5">
    <source>
        <dbReference type="EMBL" id="GMM55711.1"/>
    </source>
</evidence>
<evidence type="ECO:0000256" key="1">
    <source>
        <dbReference type="SAM" id="MobiDB-lite"/>
    </source>
</evidence>
<evidence type="ECO:0000256" key="2">
    <source>
        <dbReference type="SAM" id="Phobius"/>
    </source>
</evidence>
<dbReference type="Pfam" id="PF10528">
    <property type="entry name" value="GLEYA"/>
    <property type="match status" value="1"/>
</dbReference>
<keyword evidence="2" id="KW-1133">Transmembrane helix</keyword>
<feature type="chain" id="PRO_5043820378" description="PA14 domain-containing protein" evidence="3">
    <location>
        <begin position="20"/>
        <end position="681"/>
    </location>
</feature>
<dbReference type="Gene3D" id="2.60.120.1560">
    <property type="match status" value="1"/>
</dbReference>
<reference evidence="5 6" key="1">
    <citation type="journal article" date="2023" name="Elife">
        <title>Identification of key yeast species and microbe-microbe interactions impacting larval growth of Drosophila in the wild.</title>
        <authorList>
            <person name="Mure A."/>
            <person name="Sugiura Y."/>
            <person name="Maeda R."/>
            <person name="Honda K."/>
            <person name="Sakurai N."/>
            <person name="Takahashi Y."/>
            <person name="Watada M."/>
            <person name="Katoh T."/>
            <person name="Gotoh A."/>
            <person name="Gotoh Y."/>
            <person name="Taniguchi I."/>
            <person name="Nakamura K."/>
            <person name="Hayashi T."/>
            <person name="Katayama T."/>
            <person name="Uemura T."/>
            <person name="Hattori Y."/>
        </authorList>
    </citation>
    <scope>NUCLEOTIDE SEQUENCE [LARGE SCALE GENOMIC DNA]</scope>
    <source>
        <strain evidence="5 6">KH-74</strain>
    </source>
</reference>
<keyword evidence="3" id="KW-0732">Signal</keyword>
<dbReference type="Proteomes" id="UP001377567">
    <property type="component" value="Unassembled WGS sequence"/>
</dbReference>
<evidence type="ECO:0000259" key="4">
    <source>
        <dbReference type="PROSITE" id="PS51820"/>
    </source>
</evidence>
<accession>A0AAV5RWA6</accession>
<gene>
    <name evidence="5" type="ORF">DAKH74_023270</name>
</gene>
<dbReference type="InterPro" id="IPR037524">
    <property type="entry name" value="PA14/GLEYA"/>
</dbReference>
<keyword evidence="2" id="KW-0812">Transmembrane</keyword>
<dbReference type="SUPFAM" id="SSF56988">
    <property type="entry name" value="Anthrax protective antigen"/>
    <property type="match status" value="1"/>
</dbReference>
<feature type="compositionally biased region" description="Polar residues" evidence="1">
    <location>
        <begin position="539"/>
        <end position="549"/>
    </location>
</feature>
<organism evidence="5 6">
    <name type="scientific">Maudiozyma humilis</name>
    <name type="common">Sour dough yeast</name>
    <name type="synonym">Kazachstania humilis</name>
    <dbReference type="NCBI Taxonomy" id="51915"/>
    <lineage>
        <taxon>Eukaryota</taxon>
        <taxon>Fungi</taxon>
        <taxon>Dikarya</taxon>
        <taxon>Ascomycota</taxon>
        <taxon>Saccharomycotina</taxon>
        <taxon>Saccharomycetes</taxon>
        <taxon>Saccharomycetales</taxon>
        <taxon>Saccharomycetaceae</taxon>
        <taxon>Maudiozyma</taxon>
    </lineage>
</organism>
<feature type="region of interest" description="Disordered" evidence="1">
    <location>
        <begin position="534"/>
        <end position="587"/>
    </location>
</feature>
<dbReference type="PROSITE" id="PS51820">
    <property type="entry name" value="PA14"/>
    <property type="match status" value="1"/>
</dbReference>
<feature type="signal peptide" evidence="3">
    <location>
        <begin position="1"/>
        <end position="19"/>
    </location>
</feature>
<comment type="caution">
    <text evidence="5">The sequence shown here is derived from an EMBL/GenBank/DDBJ whole genome shotgun (WGS) entry which is preliminary data.</text>
</comment>
<feature type="compositionally biased region" description="Polar residues" evidence="1">
    <location>
        <begin position="556"/>
        <end position="587"/>
    </location>
</feature>
<evidence type="ECO:0000313" key="6">
    <source>
        <dbReference type="Proteomes" id="UP001377567"/>
    </source>
</evidence>
<sequence>MFQKTLVLLILSCVCQALGNSTLIPPPLISPGRSDGGGGGDVSLGDLENVKRCQPTYGKEIPGFKADFYKYMYPFYDTIWSSENFLLGGYLESPDAYLGSVEGVTDLSFFHFYGLTHLQVTKGEINGFPITISNFSVAYSGYFKPPVTGEYSFTFGQTDDGSLLQVYLLDLNRCCPDVTDDSVNTFSVQSYDSTESHTAVLYMEEGFIYPMKVVYFNRDSAAIQTFFFEDPNGVKHDTFDGYVINYDSYTCPKPVEDEIPPPVITQSTTVVETLTITADTVTETVTLTTELPVETVAVITTETLTLTEDGVTVTTVLTTELPERTKEVTLTATVTLDGELTTQVVTFTETLEPVTVPTTSTAVVTLPPETMTLTETLLFTKNGTTETDVVTLTVNIEPDETTVVTTVSLTNEVTKVVTVSRPETEVQISTVVSTVISTVGNSVITDYATSVLTVTQPQTSSGEETPIITTVTTELVTTVVTTVISSAVAPENDENLSFSSIGGPQSARSRDSTGTIYTTTYTTVETIVLTTEVPGSAQGGTSHVTTTISPPGETTPVLNDESNSAGGSSMTVETGTPATQSGDTTNGKATQIMVTVPPALETAGSNIGLPGAFTSGSGNQVSAQITVYPGGSSVARRSSLAAAQGRPTAPAVVTNANVAAHFISSLSSTITTLLLAILFVL</sequence>
<keyword evidence="2" id="KW-0472">Membrane</keyword>
<dbReference type="InterPro" id="IPR018871">
    <property type="entry name" value="GLEYA_adhesin_domain"/>
</dbReference>
<proteinExistence type="predicted"/>
<name>A0AAV5RWA6_MAUHU</name>
<evidence type="ECO:0000256" key="3">
    <source>
        <dbReference type="SAM" id="SignalP"/>
    </source>
</evidence>
<feature type="domain" description="PA14" evidence="4">
    <location>
        <begin position="81"/>
        <end position="242"/>
    </location>
</feature>
<dbReference type="AlphaFoldDB" id="A0AAV5RWA6"/>
<feature type="transmembrane region" description="Helical" evidence="2">
    <location>
        <begin position="658"/>
        <end position="680"/>
    </location>
</feature>
<protein>
    <recommendedName>
        <fullName evidence="4">PA14 domain-containing protein</fullName>
    </recommendedName>
</protein>
<keyword evidence="6" id="KW-1185">Reference proteome</keyword>
<dbReference type="EMBL" id="BTGD01000006">
    <property type="protein sequence ID" value="GMM55711.1"/>
    <property type="molecule type" value="Genomic_DNA"/>
</dbReference>